<dbReference type="EMBL" id="MU863978">
    <property type="protein sequence ID" value="KAK4196730.1"/>
    <property type="molecule type" value="Genomic_DNA"/>
</dbReference>
<evidence type="ECO:0000256" key="2">
    <source>
        <dbReference type="ARBA" id="ARBA00022737"/>
    </source>
</evidence>
<keyword evidence="2" id="KW-0677">Repeat</keyword>
<evidence type="ECO:0000256" key="1">
    <source>
        <dbReference type="ARBA" id="ARBA00022574"/>
    </source>
</evidence>
<dbReference type="InterPro" id="IPR020472">
    <property type="entry name" value="WD40_PAC1"/>
</dbReference>
<dbReference type="SMART" id="SM00320">
    <property type="entry name" value="WD40"/>
    <property type="match status" value="4"/>
</dbReference>
<keyword evidence="1 3" id="KW-0853">WD repeat</keyword>
<comment type="caution">
    <text evidence="4">The sequence shown here is derived from an EMBL/GenBank/DDBJ whole genome shotgun (WGS) entry which is preliminary data.</text>
</comment>
<reference evidence="4" key="2">
    <citation type="submission" date="2023-05" db="EMBL/GenBank/DDBJ databases">
        <authorList>
            <consortium name="Lawrence Berkeley National Laboratory"/>
            <person name="Steindorff A."/>
            <person name="Hensen N."/>
            <person name="Bonometti L."/>
            <person name="Westerberg I."/>
            <person name="Brannstrom I.O."/>
            <person name="Guillou S."/>
            <person name="Cros-Aarteil S."/>
            <person name="Calhoun S."/>
            <person name="Haridas S."/>
            <person name="Kuo A."/>
            <person name="Mondo S."/>
            <person name="Pangilinan J."/>
            <person name="Riley R."/>
            <person name="Labutti K."/>
            <person name="Andreopoulos B."/>
            <person name="Lipzen A."/>
            <person name="Chen C."/>
            <person name="Yanf M."/>
            <person name="Daum C."/>
            <person name="Ng V."/>
            <person name="Clum A."/>
            <person name="Ohm R."/>
            <person name="Martin F."/>
            <person name="Silar P."/>
            <person name="Natvig D."/>
            <person name="Lalanne C."/>
            <person name="Gautier V."/>
            <person name="Ament-Velasquez S.L."/>
            <person name="Kruys A."/>
            <person name="Hutchinson M.I."/>
            <person name="Powell A.J."/>
            <person name="Barry K."/>
            <person name="Miller A.N."/>
            <person name="Grigoriev I.V."/>
            <person name="Debuchy R."/>
            <person name="Gladieux P."/>
            <person name="Thoren M.H."/>
            <person name="Johannesson H."/>
        </authorList>
    </citation>
    <scope>NUCLEOTIDE SEQUENCE</scope>
    <source>
        <strain evidence="4">CBS 315.58</strain>
    </source>
</reference>
<dbReference type="PANTHER" id="PTHR10971">
    <property type="entry name" value="MRNA EXPORT FACTOR AND BUB3"/>
    <property type="match status" value="1"/>
</dbReference>
<dbReference type="SUPFAM" id="SSF50978">
    <property type="entry name" value="WD40 repeat-like"/>
    <property type="match status" value="1"/>
</dbReference>
<sequence length="384" mass="41292">MAPKITATAKVGTLANDIDFPKGPQDTVSALRWSPKADHLAAASWDGKVYIYDTTNVATGASIRGAAALDGGQAPFLDCDFNQVSFDEFRAHMDVMVYAMDEGNMIAAASADQRIHIMDLNSPGQIMTLSGHTAPVRSIRWVDIPCVPNPTGLLVSGSWDKTLLVWDPRRQPNPVAKVTLSERVWAMDGSGPTLIAGTANNKLQVFNLGKMTQGNAITPDHIIDKPVGDFPIKSLAVHSGGSFWAAGSVGGRAAFGYADPQKTDKTFTFRCHRVESQTKDKLTEVYSVNSVAFARPPDGGRSGEKIVLATAGQDGTTNFWNIADRQRLQAYPSVGGSITACGFNWDATLFAYAVGYDWGKGYAGNSADHPLGLKLRKVERSLLR</sequence>
<evidence type="ECO:0000256" key="3">
    <source>
        <dbReference type="PROSITE-ProRule" id="PRU00221"/>
    </source>
</evidence>
<feature type="repeat" description="WD" evidence="3">
    <location>
        <begin position="129"/>
        <end position="167"/>
    </location>
</feature>
<accession>A0AAN6XC79</accession>
<dbReference type="PRINTS" id="PR00320">
    <property type="entry name" value="GPROTEINBRPT"/>
</dbReference>
<dbReference type="InterPro" id="IPR001680">
    <property type="entry name" value="WD40_rpt"/>
</dbReference>
<name>A0AAN6XC79_9PEZI</name>
<organism evidence="4 5">
    <name type="scientific">Triangularia verruculosa</name>
    <dbReference type="NCBI Taxonomy" id="2587418"/>
    <lineage>
        <taxon>Eukaryota</taxon>
        <taxon>Fungi</taxon>
        <taxon>Dikarya</taxon>
        <taxon>Ascomycota</taxon>
        <taxon>Pezizomycotina</taxon>
        <taxon>Sordariomycetes</taxon>
        <taxon>Sordariomycetidae</taxon>
        <taxon>Sordariales</taxon>
        <taxon>Podosporaceae</taxon>
        <taxon>Triangularia</taxon>
    </lineage>
</organism>
<dbReference type="AlphaFoldDB" id="A0AAN6XC79"/>
<gene>
    <name evidence="4" type="ORF">QBC40DRAFT_233828</name>
</gene>
<dbReference type="Proteomes" id="UP001303160">
    <property type="component" value="Unassembled WGS sequence"/>
</dbReference>
<protein>
    <submittedName>
        <fullName evidence="4">WD40-repeat-containing domain protein</fullName>
    </submittedName>
</protein>
<keyword evidence="5" id="KW-1185">Reference proteome</keyword>
<proteinExistence type="predicted"/>
<dbReference type="InterPro" id="IPR036322">
    <property type="entry name" value="WD40_repeat_dom_sf"/>
</dbReference>
<evidence type="ECO:0000313" key="5">
    <source>
        <dbReference type="Proteomes" id="UP001303160"/>
    </source>
</evidence>
<dbReference type="Gene3D" id="2.130.10.10">
    <property type="entry name" value="YVTN repeat-like/Quinoprotein amine dehydrogenase"/>
    <property type="match status" value="1"/>
</dbReference>
<evidence type="ECO:0000313" key="4">
    <source>
        <dbReference type="EMBL" id="KAK4196730.1"/>
    </source>
</evidence>
<dbReference type="Pfam" id="PF00400">
    <property type="entry name" value="WD40"/>
    <property type="match status" value="2"/>
</dbReference>
<reference evidence="4" key="1">
    <citation type="journal article" date="2023" name="Mol. Phylogenet. Evol.">
        <title>Genome-scale phylogeny and comparative genomics of the fungal order Sordariales.</title>
        <authorList>
            <person name="Hensen N."/>
            <person name="Bonometti L."/>
            <person name="Westerberg I."/>
            <person name="Brannstrom I.O."/>
            <person name="Guillou S."/>
            <person name="Cros-Aarteil S."/>
            <person name="Calhoun S."/>
            <person name="Haridas S."/>
            <person name="Kuo A."/>
            <person name="Mondo S."/>
            <person name="Pangilinan J."/>
            <person name="Riley R."/>
            <person name="LaButti K."/>
            <person name="Andreopoulos B."/>
            <person name="Lipzen A."/>
            <person name="Chen C."/>
            <person name="Yan M."/>
            <person name="Daum C."/>
            <person name="Ng V."/>
            <person name="Clum A."/>
            <person name="Steindorff A."/>
            <person name="Ohm R.A."/>
            <person name="Martin F."/>
            <person name="Silar P."/>
            <person name="Natvig D.O."/>
            <person name="Lalanne C."/>
            <person name="Gautier V."/>
            <person name="Ament-Velasquez S.L."/>
            <person name="Kruys A."/>
            <person name="Hutchinson M.I."/>
            <person name="Powell A.J."/>
            <person name="Barry K."/>
            <person name="Miller A.N."/>
            <person name="Grigoriev I.V."/>
            <person name="Debuchy R."/>
            <person name="Gladieux P."/>
            <person name="Hiltunen Thoren M."/>
            <person name="Johannesson H."/>
        </authorList>
    </citation>
    <scope>NUCLEOTIDE SEQUENCE</scope>
    <source>
        <strain evidence="4">CBS 315.58</strain>
    </source>
</reference>
<dbReference type="InterPro" id="IPR015943">
    <property type="entry name" value="WD40/YVTN_repeat-like_dom_sf"/>
</dbReference>
<feature type="repeat" description="WD" evidence="3">
    <location>
        <begin position="21"/>
        <end position="53"/>
    </location>
</feature>
<dbReference type="PROSITE" id="PS50082">
    <property type="entry name" value="WD_REPEATS_2"/>
    <property type="match status" value="2"/>
</dbReference>